<keyword evidence="6" id="KW-0833">Ubl conjugation pathway</keyword>
<accession>A0A5E6WJV2</accession>
<evidence type="ECO:0000256" key="7">
    <source>
        <dbReference type="SAM" id="MobiDB-lite"/>
    </source>
</evidence>
<comment type="catalytic activity">
    <reaction evidence="1">
        <text>S-ubiquitinyl-[E2 ubiquitin-conjugating enzyme]-L-cysteine + [acceptor protein]-L-lysine = [E2 ubiquitin-conjugating enzyme]-L-cysteine + N(6)-ubiquitinyl-[acceptor protein]-L-lysine.</text>
        <dbReference type="EC" id="2.3.2.27"/>
    </reaction>
</comment>
<keyword evidence="5" id="KW-0843">Virulence</keyword>
<keyword evidence="6" id="KW-0964">Secreted</keyword>
<keyword evidence="6" id="KW-1035">Host cytoplasm</keyword>
<feature type="region of interest" description="Disordered" evidence="7">
    <location>
        <begin position="1558"/>
        <end position="1580"/>
    </location>
</feature>
<dbReference type="InterPro" id="IPR003591">
    <property type="entry name" value="Leu-rich_rpt_typical-subtyp"/>
</dbReference>
<dbReference type="InterPro" id="IPR001611">
    <property type="entry name" value="Leu-rich_rpt"/>
</dbReference>
<name>A0A5E6WJV2_PSEFL</name>
<dbReference type="PROSITE" id="PS51450">
    <property type="entry name" value="LRR"/>
    <property type="match status" value="1"/>
</dbReference>
<gene>
    <name evidence="9" type="ORF">PS662_04753</name>
</gene>
<dbReference type="Gene3D" id="1.20.58.360">
    <property type="entry name" value="Shigella T3SS effector IpaH defines"/>
    <property type="match status" value="1"/>
</dbReference>
<proteinExistence type="inferred from homology"/>
<keyword evidence="4" id="KW-0677">Repeat</keyword>
<protein>
    <recommendedName>
        <fullName evidence="2">RING-type E3 ubiquitin transferase</fullName>
        <ecNumber evidence="2">2.3.2.27</ecNumber>
    </recommendedName>
</protein>
<dbReference type="EC" id="2.3.2.27" evidence="2"/>
<dbReference type="InterPro" id="IPR050216">
    <property type="entry name" value="LRR_domain-containing"/>
</dbReference>
<dbReference type="Proteomes" id="UP000326953">
    <property type="component" value="Unassembled WGS sequence"/>
</dbReference>
<dbReference type="GO" id="GO:0005576">
    <property type="term" value="C:extracellular region"/>
    <property type="evidence" value="ECO:0007669"/>
    <property type="project" value="UniProtKB-UniRule"/>
</dbReference>
<evidence type="ECO:0000256" key="4">
    <source>
        <dbReference type="ARBA" id="ARBA00022737"/>
    </source>
</evidence>
<dbReference type="InterPro" id="IPR032675">
    <property type="entry name" value="LRR_dom_sf"/>
</dbReference>
<sequence length="1632" mass="181224">MLAPKTTSTAKPFTSADRLAALLEHTGDLDKAEVLHKSIPDWLSAADLSVVQALNTALAQSQLAHTKASEVLATLKPMDVFCNEELTKLLKEKWKVDVDVERDTLDIVEKFAAGTGVLPFGYESYITTTPSSLLHAAMENFTSAQALSGGIPGDSLIKINAHPQTAPEITPTKFAALCRDLDLGNRYQRHIFEVLAPPATTTGNGVAGAAATATDILRLKRLDMQVAAHMAYLKKDISRAAYTTLLKIIEQDVPAAQVKDALLDDAPLIWQGVMIHDICLVGALVFSKVSIDTETKAKCLVYMPNEPRRPFYEYASLDEFKVYLALHLQSASYRKRFTELFLFGNDKIDFFSHFDKDKVVGTLKALPANASVAYFLYSAFVSKTQKDARILAVPTADVDEQQREKTLQLLLDGGLLLLNAAAFFVPVLGQLMLVTAAFDIVSEVYEGVVDWTHGERNEALTHLLTVVENVAQMAAFAAGGKVVSALSKSVKEQVAFYDGFEAVTRADGNTRLWKPDLEPYKQTSTLPADVTPDSQGLYRHAGHTSIVMDGAPYRVARKSAESAWTINHPLRTEAFQPAVEQNVEGGWRHVHEHAHEWHDAGYALERASPRLSDLDVDLEPFADITELSTDTLHHMHESNLKLPQRLNDCLERYTLDQSITEMIAAMERAETENTDFLQEQLHTLPRLPGWPEDRFIEVRDEKNLVLSRFPETAPHNDDINSVHVSQKQLDSGELLDTVISGLYPQEVEGMIGSTITIKESKSHLLAKKIAASLKSNRQPLRDWLYKNHDGTATGDVAALHEKAPDLPTRVCQELLENASCRDRSFLRERKLLGIDLTRQVNEARAAIRRDRALTGLRFPQLANADSDRLALGLMDRVQGWNDGSRLELREGSATGTLLDSVGAADSLSPDVIVKTTSGYQVNRSVGKVSSTLKSETLPQAILDALPATRRTGMGLTGEDALDIATLRARLTRAGAGDPEHTGRLLRGERIDKANYLSACVQADPPAPGSYSRALIRRVRKLYPQFTDLQVSSFLDEAGTTLTLRVNRIRELERQLKTFLGVLRTWREDEVEMNKLPGPLNDIRVNRRQVANVLENCWRRVAHPRWPRGKPVDTLTLERNPSGQLPTLSEQDVAHVRNLSIKHMEAGDKLAYFLRPFKGLVSLELDNNQLTRLPEAVSLMPNLEHLRLDGNQLQLTEHTLRKLTAMSNLRTLGLSGNQLGATVDVSKMLDLKELFLSDTHATELPVGLARLTHLDIADLRNNQIQVLPDWLFQKPRQFVEAIDLTGNTLAAVSLAKVQAYYDRTSIGMGLLKTKSAVALTEQRARDLWMSKSAEENYASRNRTWVALKNEPDSIGFFRLLADIGGTKDNIHWHEEMTRRVWSVIDATQTDGALRDQLLAMAVRANCDDAAATIFSNLEVAVDLDTVVRQAANAHEKAALLLQLGKRSFRLDYLTKIAGEKALADKTLDPVQVELAYRIQLAESLKLVGQPKAMHRQDLGKVTQADLTNATTRITAAELSPELSNYISGRTFWRDFLREHFASKFTALAAPFHVRLEAATERHEQRKKPAAEGEKPLVDGDKMPAETEQTLAEHYRTEADAIGDELKIAEADLFTDLTKTFIQADALGVCFAFD</sequence>
<evidence type="ECO:0000256" key="1">
    <source>
        <dbReference type="ARBA" id="ARBA00000900"/>
    </source>
</evidence>
<dbReference type="SUPFAM" id="SSF52058">
    <property type="entry name" value="L domain-like"/>
    <property type="match status" value="1"/>
</dbReference>
<dbReference type="Gene3D" id="3.80.10.10">
    <property type="entry name" value="Ribonuclease Inhibitor"/>
    <property type="match status" value="1"/>
</dbReference>
<evidence type="ECO:0000256" key="2">
    <source>
        <dbReference type="ARBA" id="ARBA00012483"/>
    </source>
</evidence>
<reference evidence="9 10" key="1">
    <citation type="submission" date="2019-09" db="EMBL/GenBank/DDBJ databases">
        <authorList>
            <person name="Chandra G."/>
            <person name="Truman W A."/>
        </authorList>
    </citation>
    <scope>NUCLEOTIDE SEQUENCE [LARGE SCALE GENOMIC DNA]</scope>
    <source>
        <strain evidence="9">PS662</strain>
    </source>
</reference>
<comment type="PTM">
    <text evidence="6">Ubiquitinated in the presence of host E1 ubiquitin-activating enzyme, E2 ubiquitin-conjugating enzyme and ubiquitin.</text>
</comment>
<organism evidence="9 10">
    <name type="scientific">Pseudomonas fluorescens</name>
    <dbReference type="NCBI Taxonomy" id="294"/>
    <lineage>
        <taxon>Bacteria</taxon>
        <taxon>Pseudomonadati</taxon>
        <taxon>Pseudomonadota</taxon>
        <taxon>Gammaproteobacteria</taxon>
        <taxon>Pseudomonadales</taxon>
        <taxon>Pseudomonadaceae</taxon>
        <taxon>Pseudomonas</taxon>
    </lineage>
</organism>
<feature type="active site" description="Glycyl thioester intermediate" evidence="6">
    <location>
        <position position="1405"/>
    </location>
</feature>
<dbReference type="GO" id="GO:0005737">
    <property type="term" value="C:cytoplasm"/>
    <property type="evidence" value="ECO:0007669"/>
    <property type="project" value="TreeGrafter"/>
</dbReference>
<evidence type="ECO:0000313" key="10">
    <source>
        <dbReference type="Proteomes" id="UP000326953"/>
    </source>
</evidence>
<dbReference type="PROSITE" id="PS52053">
    <property type="entry name" value="NEL"/>
    <property type="match status" value="1"/>
</dbReference>
<evidence type="ECO:0000259" key="8">
    <source>
        <dbReference type="PROSITE" id="PS52053"/>
    </source>
</evidence>
<dbReference type="OrthoDB" id="1467561at2"/>
<keyword evidence="3" id="KW-0433">Leucine-rich repeat</keyword>
<dbReference type="GO" id="GO:0061630">
    <property type="term" value="F:ubiquitin protein ligase activity"/>
    <property type="evidence" value="ECO:0007669"/>
    <property type="project" value="UniProtKB-EC"/>
</dbReference>
<dbReference type="Pfam" id="PF14496">
    <property type="entry name" value="NEL"/>
    <property type="match status" value="1"/>
</dbReference>
<dbReference type="PANTHER" id="PTHR48051:SF1">
    <property type="entry name" value="RAS SUPPRESSOR PROTEIN 1"/>
    <property type="match status" value="1"/>
</dbReference>
<dbReference type="EMBL" id="CABVHK010000018">
    <property type="protein sequence ID" value="VVN28637.1"/>
    <property type="molecule type" value="Genomic_DNA"/>
</dbReference>
<evidence type="ECO:0000313" key="9">
    <source>
        <dbReference type="EMBL" id="VVN28637.1"/>
    </source>
</evidence>
<dbReference type="Pfam" id="PF20178">
    <property type="entry name" value="ToxA_N"/>
    <property type="match status" value="1"/>
</dbReference>
<dbReference type="PANTHER" id="PTHR48051">
    <property type="match status" value="1"/>
</dbReference>
<dbReference type="InterPro" id="IPR046673">
    <property type="entry name" value="ToxA_N"/>
</dbReference>
<dbReference type="InterPro" id="IPR029487">
    <property type="entry name" value="NEL_dom"/>
</dbReference>
<evidence type="ECO:0000256" key="5">
    <source>
        <dbReference type="ARBA" id="ARBA00023026"/>
    </source>
</evidence>
<feature type="domain" description="NEL" evidence="8">
    <location>
        <begin position="1319"/>
        <end position="1632"/>
    </location>
</feature>
<evidence type="ECO:0000256" key="6">
    <source>
        <dbReference type="PROSITE-ProRule" id="PRU01398"/>
    </source>
</evidence>
<comment type="similarity">
    <text evidence="6">Belongs to the LRR-containing bacterial E3 ligase family.</text>
</comment>
<evidence type="ECO:0000256" key="3">
    <source>
        <dbReference type="ARBA" id="ARBA00022614"/>
    </source>
</evidence>
<dbReference type="SMART" id="SM00369">
    <property type="entry name" value="LRR_TYP"/>
    <property type="match status" value="4"/>
</dbReference>
<keyword evidence="6" id="KW-0808">Transferase</keyword>
<dbReference type="GO" id="GO:0016567">
    <property type="term" value="P:protein ubiquitination"/>
    <property type="evidence" value="ECO:0007669"/>
    <property type="project" value="InterPro"/>
</dbReference>
<keyword evidence="6" id="KW-0832">Ubl conjugation</keyword>